<organism evidence="2 3">
    <name type="scientific">Coptis chinensis</name>
    <dbReference type="NCBI Taxonomy" id="261450"/>
    <lineage>
        <taxon>Eukaryota</taxon>
        <taxon>Viridiplantae</taxon>
        <taxon>Streptophyta</taxon>
        <taxon>Embryophyta</taxon>
        <taxon>Tracheophyta</taxon>
        <taxon>Spermatophyta</taxon>
        <taxon>Magnoliopsida</taxon>
        <taxon>Ranunculales</taxon>
        <taxon>Ranunculaceae</taxon>
        <taxon>Coptidoideae</taxon>
        <taxon>Coptis</taxon>
    </lineage>
</organism>
<comment type="caution">
    <text evidence="2">The sequence shown here is derived from an EMBL/GenBank/DDBJ whole genome shotgun (WGS) entry which is preliminary data.</text>
</comment>
<evidence type="ECO:0000313" key="3">
    <source>
        <dbReference type="Proteomes" id="UP000631114"/>
    </source>
</evidence>
<feature type="signal peptide" evidence="1">
    <location>
        <begin position="1"/>
        <end position="16"/>
    </location>
</feature>
<reference evidence="2 3" key="1">
    <citation type="submission" date="2020-10" db="EMBL/GenBank/DDBJ databases">
        <title>The Coptis chinensis genome and diversification of protoberbering-type alkaloids.</title>
        <authorList>
            <person name="Wang B."/>
            <person name="Shu S."/>
            <person name="Song C."/>
            <person name="Liu Y."/>
        </authorList>
    </citation>
    <scope>NUCLEOTIDE SEQUENCE [LARGE SCALE GENOMIC DNA]</scope>
    <source>
        <strain evidence="2">HL-2020</strain>
        <tissue evidence="2">Leaf</tissue>
    </source>
</reference>
<keyword evidence="1" id="KW-0732">Signal</keyword>
<dbReference type="Proteomes" id="UP000631114">
    <property type="component" value="Unassembled WGS sequence"/>
</dbReference>
<name>A0A835HL79_9MAGN</name>
<gene>
    <name evidence="2" type="ORF">IFM89_019683</name>
</gene>
<proteinExistence type="predicted"/>
<evidence type="ECO:0000313" key="2">
    <source>
        <dbReference type="EMBL" id="KAF9601410.1"/>
    </source>
</evidence>
<accession>A0A835HL79</accession>
<keyword evidence="3" id="KW-1185">Reference proteome</keyword>
<evidence type="ECO:0008006" key="4">
    <source>
        <dbReference type="Google" id="ProtNLM"/>
    </source>
</evidence>
<feature type="chain" id="PRO_5032846532" description="F-box domain-containing protein" evidence="1">
    <location>
        <begin position="17"/>
        <end position="212"/>
    </location>
</feature>
<dbReference type="AlphaFoldDB" id="A0A835HL79"/>
<dbReference type="EMBL" id="JADFTS010000006">
    <property type="protein sequence ID" value="KAF9601410.1"/>
    <property type="molecule type" value="Genomic_DNA"/>
</dbReference>
<protein>
    <recommendedName>
        <fullName evidence="4">F-box domain-containing protein</fullName>
    </recommendedName>
</protein>
<evidence type="ECO:0000256" key="1">
    <source>
        <dbReference type="SAM" id="SignalP"/>
    </source>
</evidence>
<sequence>MRCVLILLCTIFIAKKIINNKKKKNKLKKLEEVFSELPLEITTDILSRLPFKSVGRGSMIFKLVLVMFSDCEDNFGKFENRVQVHTLGSTIWRKKNGVVPDVLRQAPEKVSVIAHGCLHWMTVDRSLPNGNKKLELLPRKVVFWTTSAFVEAACCFALQRSRKCKFLGVQGHKDVSKKGGHKETAHYFVAYPFVGSLISLKSAFGVDCNTGR</sequence>